<keyword evidence="2 5" id="KW-0812">Transmembrane</keyword>
<dbReference type="PANTHER" id="PTHR42718:SF39">
    <property type="entry name" value="ACTINORHODIN TRANSPORTER-RELATED"/>
    <property type="match status" value="1"/>
</dbReference>
<dbReference type="InterPro" id="IPR020846">
    <property type="entry name" value="MFS_dom"/>
</dbReference>
<proteinExistence type="predicted"/>
<comment type="caution">
    <text evidence="7">The sequence shown here is derived from an EMBL/GenBank/DDBJ whole genome shotgun (WGS) entry which is preliminary data.</text>
</comment>
<feature type="transmembrane region" description="Helical" evidence="5">
    <location>
        <begin position="373"/>
        <end position="399"/>
    </location>
</feature>
<dbReference type="STRING" id="1123024.GCA_000423625_02956"/>
<keyword evidence="8" id="KW-1185">Reference proteome</keyword>
<comment type="subcellular location">
    <subcellularLocation>
        <location evidence="1">Cell membrane</location>
        <topology evidence="1">Multi-pass membrane protein</topology>
    </subcellularLocation>
</comment>
<feature type="transmembrane region" description="Helical" evidence="5">
    <location>
        <begin position="20"/>
        <end position="41"/>
    </location>
</feature>
<feature type="transmembrane region" description="Helical" evidence="5">
    <location>
        <begin position="53"/>
        <end position="73"/>
    </location>
</feature>
<dbReference type="SUPFAM" id="SSF103473">
    <property type="entry name" value="MFS general substrate transporter"/>
    <property type="match status" value="1"/>
</dbReference>
<dbReference type="GO" id="GO:0005886">
    <property type="term" value="C:plasma membrane"/>
    <property type="evidence" value="ECO:0007669"/>
    <property type="project" value="UniProtKB-SubCell"/>
</dbReference>
<dbReference type="InterPro" id="IPR005829">
    <property type="entry name" value="Sugar_transporter_CS"/>
</dbReference>
<name>A0A511D793_9PSEU</name>
<feature type="transmembrane region" description="Helical" evidence="5">
    <location>
        <begin position="239"/>
        <end position="256"/>
    </location>
</feature>
<evidence type="ECO:0000313" key="8">
    <source>
        <dbReference type="Proteomes" id="UP000321328"/>
    </source>
</evidence>
<feature type="transmembrane region" description="Helical" evidence="5">
    <location>
        <begin position="420"/>
        <end position="437"/>
    </location>
</feature>
<feature type="domain" description="Major facilitator superfamily (MFS) profile" evidence="6">
    <location>
        <begin position="19"/>
        <end position="471"/>
    </location>
</feature>
<organism evidence="7 8">
    <name type="scientific">Pseudonocardia asaccharolytica DSM 44247 = NBRC 16224</name>
    <dbReference type="NCBI Taxonomy" id="1123024"/>
    <lineage>
        <taxon>Bacteria</taxon>
        <taxon>Bacillati</taxon>
        <taxon>Actinomycetota</taxon>
        <taxon>Actinomycetes</taxon>
        <taxon>Pseudonocardiales</taxon>
        <taxon>Pseudonocardiaceae</taxon>
        <taxon>Pseudonocardia</taxon>
    </lineage>
</organism>
<feature type="transmembrane region" description="Helical" evidence="5">
    <location>
        <begin position="449"/>
        <end position="468"/>
    </location>
</feature>
<dbReference type="InterPro" id="IPR011701">
    <property type="entry name" value="MFS"/>
</dbReference>
<dbReference type="Pfam" id="PF07690">
    <property type="entry name" value="MFS_1"/>
    <property type="match status" value="2"/>
</dbReference>
<evidence type="ECO:0000313" key="7">
    <source>
        <dbReference type="EMBL" id="GEL19494.1"/>
    </source>
</evidence>
<dbReference type="PANTHER" id="PTHR42718">
    <property type="entry name" value="MAJOR FACILITATOR SUPERFAMILY MULTIDRUG TRANSPORTER MFSC"/>
    <property type="match status" value="1"/>
</dbReference>
<evidence type="ECO:0000256" key="1">
    <source>
        <dbReference type="ARBA" id="ARBA00004651"/>
    </source>
</evidence>
<feature type="transmembrane region" description="Helical" evidence="5">
    <location>
        <begin position="290"/>
        <end position="311"/>
    </location>
</feature>
<reference evidence="7 8" key="1">
    <citation type="submission" date="2019-07" db="EMBL/GenBank/DDBJ databases">
        <title>Whole genome shotgun sequence of Pseudonocardia asaccharolytica NBRC 16224.</title>
        <authorList>
            <person name="Hosoyama A."/>
            <person name="Uohara A."/>
            <person name="Ohji S."/>
            <person name="Ichikawa N."/>
        </authorList>
    </citation>
    <scope>NUCLEOTIDE SEQUENCE [LARGE SCALE GENOMIC DNA]</scope>
    <source>
        <strain evidence="7 8">NBRC 16224</strain>
    </source>
</reference>
<feature type="transmembrane region" description="Helical" evidence="5">
    <location>
        <begin position="144"/>
        <end position="169"/>
    </location>
</feature>
<dbReference type="PROSITE" id="PS50850">
    <property type="entry name" value="MFS"/>
    <property type="match status" value="1"/>
</dbReference>
<dbReference type="Proteomes" id="UP000321328">
    <property type="component" value="Unassembled WGS sequence"/>
</dbReference>
<dbReference type="GO" id="GO:0022857">
    <property type="term" value="F:transmembrane transporter activity"/>
    <property type="evidence" value="ECO:0007669"/>
    <property type="project" value="InterPro"/>
</dbReference>
<feature type="transmembrane region" description="Helical" evidence="5">
    <location>
        <begin position="175"/>
        <end position="197"/>
    </location>
</feature>
<feature type="transmembrane region" description="Helical" evidence="5">
    <location>
        <begin position="345"/>
        <end position="367"/>
    </location>
</feature>
<dbReference type="PROSITE" id="PS00216">
    <property type="entry name" value="SUGAR_TRANSPORT_1"/>
    <property type="match status" value="1"/>
</dbReference>
<dbReference type="RefSeq" id="WP_261763865.1">
    <property type="nucleotide sequence ID" value="NZ_AUII01000012.1"/>
</dbReference>
<gene>
    <name evidence="7" type="ORF">PA7_33310</name>
</gene>
<keyword evidence="3 5" id="KW-1133">Transmembrane helix</keyword>
<dbReference type="PRINTS" id="PR01036">
    <property type="entry name" value="TCRTETB"/>
</dbReference>
<dbReference type="Gene3D" id="1.20.1250.20">
    <property type="entry name" value="MFS general substrate transporter like domains"/>
    <property type="match status" value="1"/>
</dbReference>
<evidence type="ECO:0000256" key="3">
    <source>
        <dbReference type="ARBA" id="ARBA00022989"/>
    </source>
</evidence>
<evidence type="ECO:0000256" key="5">
    <source>
        <dbReference type="SAM" id="Phobius"/>
    </source>
</evidence>
<evidence type="ECO:0000256" key="4">
    <source>
        <dbReference type="ARBA" id="ARBA00023136"/>
    </source>
</evidence>
<feature type="transmembrane region" description="Helical" evidence="5">
    <location>
        <begin position="317"/>
        <end position="338"/>
    </location>
</feature>
<dbReference type="InterPro" id="IPR036259">
    <property type="entry name" value="MFS_trans_sf"/>
</dbReference>
<dbReference type="AlphaFoldDB" id="A0A511D793"/>
<dbReference type="Gene3D" id="1.20.1720.10">
    <property type="entry name" value="Multidrug resistance protein D"/>
    <property type="match status" value="1"/>
</dbReference>
<dbReference type="CDD" id="cd17321">
    <property type="entry name" value="MFS_MMR_MDR_like"/>
    <property type="match status" value="1"/>
</dbReference>
<evidence type="ECO:0000259" key="6">
    <source>
        <dbReference type="PROSITE" id="PS50850"/>
    </source>
</evidence>
<dbReference type="EMBL" id="BJVI01000039">
    <property type="protein sequence ID" value="GEL19494.1"/>
    <property type="molecule type" value="Genomic_DNA"/>
</dbReference>
<accession>A0A511D793</accession>
<feature type="transmembrane region" description="Helical" evidence="5">
    <location>
        <begin position="85"/>
        <end position="111"/>
    </location>
</feature>
<keyword evidence="4 5" id="KW-0472">Membrane</keyword>
<protein>
    <submittedName>
        <fullName evidence="7">MFS transporter</fullName>
    </submittedName>
</protein>
<evidence type="ECO:0000256" key="2">
    <source>
        <dbReference type="ARBA" id="ARBA00022692"/>
    </source>
</evidence>
<feature type="transmembrane region" description="Helical" evidence="5">
    <location>
        <begin position="209"/>
        <end position="233"/>
    </location>
</feature>
<sequence length="492" mass="50239">MANPVAAEAYVADPRRWRALSVTLVAGFMTLLDVSIVSVALPSMQRSLGVSPAEAQWVISGYALTFGLTLVPAGRLGDALGRRRMFQFALGGFVLCSALAGAAPTAVLLIVARLAQGLAAGALAPQNSGLIQDLFRGGERGRAFGLFGGTVGVSTAVGPVAGGLILAAAGEPDGWRWIFFINVPIGVLALLLAARWLPGPPAHARRGSLDVVGAGLLGGAVFAVMLPLVEAYAGGLARLWWLFPVGAALAAAFLAWERRMTRRGRAPLLDLRLLTDTPGYSSGVALGMTYFVGFSGIWLVFALFFQIGLGYTPLQSGLVVTPFALGSAVSSTLGGRLVERFGRRLTVLGLAGVLVGLGTTAVVLALVPPSVAGPAMIAPILLAGIGGGLVISPNVTMTLRCVPVRMAGSAGGALQTAQRIGAAIGTAALAGIFYAVLNATGRHYQRGVGIALGVAVAMMLVAFAIAILEWRAGSGRPAAGEGPEPTAADTYP</sequence>